<dbReference type="Proteomes" id="UP000050525">
    <property type="component" value="Unassembled WGS sequence"/>
</dbReference>
<feature type="compositionally biased region" description="Polar residues" evidence="6">
    <location>
        <begin position="8"/>
        <end position="17"/>
    </location>
</feature>
<sequence length="76" mass="8638">MPRCQTKAFHSQVQATLPNEPDEPCHSILPGDWVHVKVQQQTSLLEPRWKGPFQVLLTTNCNKGSKTPNVDPRFTQ</sequence>
<accession>A0A151MRD8</accession>
<evidence type="ECO:0000313" key="8">
    <source>
        <dbReference type="EMBL" id="KYO27097.1"/>
    </source>
</evidence>
<dbReference type="Gene3D" id="2.30.30.850">
    <property type="match status" value="1"/>
</dbReference>
<name>A0A151MRD8_ALLMI</name>
<dbReference type="AlphaFoldDB" id="A0A151MRD8"/>
<dbReference type="GO" id="GO:0016779">
    <property type="term" value="F:nucleotidyltransferase activity"/>
    <property type="evidence" value="ECO:0007669"/>
    <property type="project" value="UniProtKB-KW"/>
</dbReference>
<reference evidence="8 9" key="1">
    <citation type="journal article" date="2012" name="Genome Biol.">
        <title>Sequencing three crocodilian genomes to illuminate the evolution of archosaurs and amniotes.</title>
        <authorList>
            <person name="St John J.A."/>
            <person name="Braun E.L."/>
            <person name="Isberg S.R."/>
            <person name="Miles L.G."/>
            <person name="Chong A.Y."/>
            <person name="Gongora J."/>
            <person name="Dalzell P."/>
            <person name="Moran C."/>
            <person name="Bed'hom B."/>
            <person name="Abzhanov A."/>
            <person name="Burgess S.C."/>
            <person name="Cooksey A.M."/>
            <person name="Castoe T.A."/>
            <person name="Crawford N.G."/>
            <person name="Densmore L.D."/>
            <person name="Drew J.C."/>
            <person name="Edwards S.V."/>
            <person name="Faircloth B.C."/>
            <person name="Fujita M.K."/>
            <person name="Greenwold M.J."/>
            <person name="Hoffmann F.G."/>
            <person name="Howard J.M."/>
            <person name="Iguchi T."/>
            <person name="Janes D.E."/>
            <person name="Khan S.Y."/>
            <person name="Kohno S."/>
            <person name="de Koning A.J."/>
            <person name="Lance S.L."/>
            <person name="McCarthy F.M."/>
            <person name="McCormack J.E."/>
            <person name="Merchant M.E."/>
            <person name="Peterson D.G."/>
            <person name="Pollock D.D."/>
            <person name="Pourmand N."/>
            <person name="Raney B.J."/>
            <person name="Roessler K.A."/>
            <person name="Sanford J.R."/>
            <person name="Sawyer R.H."/>
            <person name="Schmidt C.J."/>
            <person name="Triplett E.W."/>
            <person name="Tuberville T.D."/>
            <person name="Venegas-Anaya M."/>
            <person name="Howard J.T."/>
            <person name="Jarvis E.D."/>
            <person name="Guillette L.J.Jr."/>
            <person name="Glenn T.C."/>
            <person name="Green R.E."/>
            <person name="Ray D.A."/>
        </authorList>
    </citation>
    <scope>NUCLEOTIDE SEQUENCE [LARGE SCALE GENOMIC DNA]</scope>
    <source>
        <strain evidence="8">KSC_2009_1</strain>
    </source>
</reference>
<dbReference type="EMBL" id="AKHW03005380">
    <property type="protein sequence ID" value="KYO27097.1"/>
    <property type="molecule type" value="Genomic_DNA"/>
</dbReference>
<comment type="caution">
    <text evidence="8">The sequence shown here is derived from an EMBL/GenBank/DDBJ whole genome shotgun (WGS) entry which is preliminary data.</text>
</comment>
<evidence type="ECO:0000256" key="1">
    <source>
        <dbReference type="ARBA" id="ARBA00022679"/>
    </source>
</evidence>
<evidence type="ECO:0000259" key="7">
    <source>
        <dbReference type="Pfam" id="PF18697"/>
    </source>
</evidence>
<evidence type="ECO:0000256" key="4">
    <source>
        <dbReference type="ARBA" id="ARBA00022759"/>
    </source>
</evidence>
<evidence type="ECO:0000256" key="3">
    <source>
        <dbReference type="ARBA" id="ARBA00022722"/>
    </source>
</evidence>
<gene>
    <name evidence="8" type="ORF">Y1Q_0023062</name>
</gene>
<dbReference type="InterPro" id="IPR040643">
    <property type="entry name" value="MLVIN_C"/>
</dbReference>
<keyword evidence="5" id="KW-0378">Hydrolase</keyword>
<evidence type="ECO:0000313" key="9">
    <source>
        <dbReference type="Proteomes" id="UP000050525"/>
    </source>
</evidence>
<feature type="domain" description="Murine leukemia virus integrase C-terminal" evidence="7">
    <location>
        <begin position="26"/>
        <end position="59"/>
    </location>
</feature>
<feature type="region of interest" description="Disordered" evidence="6">
    <location>
        <begin position="1"/>
        <end position="21"/>
    </location>
</feature>
<dbReference type="GO" id="GO:0004519">
    <property type="term" value="F:endonuclease activity"/>
    <property type="evidence" value="ECO:0007669"/>
    <property type="project" value="UniProtKB-KW"/>
</dbReference>
<keyword evidence="1" id="KW-0808">Transferase</keyword>
<evidence type="ECO:0000256" key="2">
    <source>
        <dbReference type="ARBA" id="ARBA00022695"/>
    </source>
</evidence>
<keyword evidence="9" id="KW-1185">Reference proteome</keyword>
<organism evidence="8 9">
    <name type="scientific">Alligator mississippiensis</name>
    <name type="common">American alligator</name>
    <dbReference type="NCBI Taxonomy" id="8496"/>
    <lineage>
        <taxon>Eukaryota</taxon>
        <taxon>Metazoa</taxon>
        <taxon>Chordata</taxon>
        <taxon>Craniata</taxon>
        <taxon>Vertebrata</taxon>
        <taxon>Euteleostomi</taxon>
        <taxon>Archelosauria</taxon>
        <taxon>Archosauria</taxon>
        <taxon>Crocodylia</taxon>
        <taxon>Alligatoridae</taxon>
        <taxon>Alligatorinae</taxon>
        <taxon>Alligator</taxon>
    </lineage>
</organism>
<protein>
    <recommendedName>
        <fullName evidence="7">Murine leukemia virus integrase C-terminal domain-containing protein</fullName>
    </recommendedName>
</protein>
<evidence type="ECO:0000256" key="6">
    <source>
        <dbReference type="SAM" id="MobiDB-lite"/>
    </source>
</evidence>
<keyword evidence="4" id="KW-0255">Endonuclease</keyword>
<keyword evidence="2" id="KW-0548">Nucleotidyltransferase</keyword>
<dbReference type="Pfam" id="PF18697">
    <property type="entry name" value="MLVIN_C"/>
    <property type="match status" value="1"/>
</dbReference>
<evidence type="ECO:0000256" key="5">
    <source>
        <dbReference type="ARBA" id="ARBA00022801"/>
    </source>
</evidence>
<proteinExistence type="predicted"/>
<dbReference type="GO" id="GO:0016787">
    <property type="term" value="F:hydrolase activity"/>
    <property type="evidence" value="ECO:0007669"/>
    <property type="project" value="UniProtKB-KW"/>
</dbReference>
<keyword evidence="3" id="KW-0540">Nuclease</keyword>